<sequence>MKDLQLKTIWKPKFVHATDSNHNLPMYDNVLDRQFEMLWILAMRQSRPIEPGSRGHRCSAASGIRDEGRLLAIGLQEPVANRRRGVRQKRGL</sequence>
<proteinExistence type="predicted"/>
<accession>A0A177NXJ0</accession>
<organism evidence="1 2">
    <name type="scientific">Methylomonas koyamae</name>
    <dbReference type="NCBI Taxonomy" id="702114"/>
    <lineage>
        <taxon>Bacteria</taxon>
        <taxon>Pseudomonadati</taxon>
        <taxon>Pseudomonadota</taxon>
        <taxon>Gammaproteobacteria</taxon>
        <taxon>Methylococcales</taxon>
        <taxon>Methylococcaceae</taxon>
        <taxon>Methylomonas</taxon>
    </lineage>
</organism>
<keyword evidence="2" id="KW-1185">Reference proteome</keyword>
<dbReference type="EMBL" id="LUUK01000079">
    <property type="protein sequence ID" value="OAI22364.1"/>
    <property type="molecule type" value="Genomic_DNA"/>
</dbReference>
<comment type="caution">
    <text evidence="1">The sequence shown here is derived from an EMBL/GenBank/DDBJ whole genome shotgun (WGS) entry which is preliminary data.</text>
</comment>
<dbReference type="Proteomes" id="UP000077628">
    <property type="component" value="Unassembled WGS sequence"/>
</dbReference>
<reference evidence="2" key="1">
    <citation type="submission" date="2016-03" db="EMBL/GenBank/DDBJ databases">
        <authorList>
            <person name="Heylen K."/>
            <person name="De Vos P."/>
            <person name="Vekeman B."/>
        </authorList>
    </citation>
    <scope>NUCLEOTIDE SEQUENCE [LARGE SCALE GENOMIC DNA]</scope>
    <source>
        <strain evidence="2">R-45383</strain>
    </source>
</reference>
<evidence type="ECO:0000313" key="2">
    <source>
        <dbReference type="Proteomes" id="UP000077628"/>
    </source>
</evidence>
<gene>
    <name evidence="1" type="ORF">A1355_22555</name>
</gene>
<dbReference type="AlphaFoldDB" id="A0A177NXJ0"/>
<name>A0A177NXJ0_9GAMM</name>
<protein>
    <submittedName>
        <fullName evidence="1">Uncharacterized protein</fullName>
    </submittedName>
</protein>
<evidence type="ECO:0000313" key="1">
    <source>
        <dbReference type="EMBL" id="OAI22364.1"/>
    </source>
</evidence>